<evidence type="ECO:0000256" key="1">
    <source>
        <dbReference type="ARBA" id="ARBA00004651"/>
    </source>
</evidence>
<feature type="transmembrane region" description="Helical" evidence="6">
    <location>
        <begin position="400"/>
        <end position="418"/>
    </location>
</feature>
<dbReference type="PANTHER" id="PTHR42770:SF7">
    <property type="entry name" value="MEMBRANE PROTEIN"/>
    <property type="match status" value="1"/>
</dbReference>
<dbReference type="PANTHER" id="PTHR42770">
    <property type="entry name" value="AMINO ACID TRANSPORTER-RELATED"/>
    <property type="match status" value="1"/>
</dbReference>
<evidence type="ECO:0000256" key="6">
    <source>
        <dbReference type="SAM" id="Phobius"/>
    </source>
</evidence>
<feature type="transmembrane region" description="Helical" evidence="6">
    <location>
        <begin position="334"/>
        <end position="352"/>
    </location>
</feature>
<accession>A0ABN1LQD9</accession>
<dbReference type="InterPro" id="IPR002293">
    <property type="entry name" value="AA/rel_permease1"/>
</dbReference>
<evidence type="ECO:0000256" key="3">
    <source>
        <dbReference type="ARBA" id="ARBA00022692"/>
    </source>
</evidence>
<keyword evidence="2" id="KW-1003">Cell membrane</keyword>
<dbReference type="InterPro" id="IPR050367">
    <property type="entry name" value="APC_superfamily"/>
</dbReference>
<organism evidence="7 8">
    <name type="scientific">Aliiglaciecola litoralis</name>
    <dbReference type="NCBI Taxonomy" id="582857"/>
    <lineage>
        <taxon>Bacteria</taxon>
        <taxon>Pseudomonadati</taxon>
        <taxon>Pseudomonadota</taxon>
        <taxon>Gammaproteobacteria</taxon>
        <taxon>Alteromonadales</taxon>
        <taxon>Alteromonadaceae</taxon>
        <taxon>Aliiglaciecola</taxon>
    </lineage>
</organism>
<dbReference type="EMBL" id="BAAAFD010000010">
    <property type="protein sequence ID" value="GAA0859015.1"/>
    <property type="molecule type" value="Genomic_DNA"/>
</dbReference>
<protein>
    <submittedName>
        <fullName evidence="7">APC family permease</fullName>
    </submittedName>
</protein>
<comment type="caution">
    <text evidence="7">The sequence shown here is derived from an EMBL/GenBank/DDBJ whole genome shotgun (WGS) entry which is preliminary data.</text>
</comment>
<feature type="transmembrane region" description="Helical" evidence="6">
    <location>
        <begin position="238"/>
        <end position="261"/>
    </location>
</feature>
<feature type="transmembrane region" description="Helical" evidence="6">
    <location>
        <begin position="358"/>
        <end position="380"/>
    </location>
</feature>
<feature type="transmembrane region" description="Helical" evidence="6">
    <location>
        <begin position="91"/>
        <end position="114"/>
    </location>
</feature>
<feature type="transmembrane region" description="Helical" evidence="6">
    <location>
        <begin position="430"/>
        <end position="447"/>
    </location>
</feature>
<comment type="subcellular location">
    <subcellularLocation>
        <location evidence="1">Cell membrane</location>
        <topology evidence="1">Multi-pass membrane protein</topology>
    </subcellularLocation>
</comment>
<gene>
    <name evidence="7" type="ORF">GCM10009114_30840</name>
</gene>
<dbReference type="Proteomes" id="UP001500359">
    <property type="component" value="Unassembled WGS sequence"/>
</dbReference>
<feature type="transmembrane region" description="Helical" evidence="6">
    <location>
        <begin position="287"/>
        <end position="313"/>
    </location>
</feature>
<proteinExistence type="predicted"/>
<evidence type="ECO:0000256" key="2">
    <source>
        <dbReference type="ARBA" id="ARBA00022475"/>
    </source>
</evidence>
<evidence type="ECO:0000256" key="5">
    <source>
        <dbReference type="ARBA" id="ARBA00023136"/>
    </source>
</evidence>
<evidence type="ECO:0000313" key="7">
    <source>
        <dbReference type="EMBL" id="GAA0859015.1"/>
    </source>
</evidence>
<feature type="transmembrane region" description="Helical" evidence="6">
    <location>
        <begin position="196"/>
        <end position="218"/>
    </location>
</feature>
<dbReference type="PIRSF" id="PIRSF006060">
    <property type="entry name" value="AA_transporter"/>
    <property type="match status" value="1"/>
</dbReference>
<feature type="transmembrane region" description="Helical" evidence="6">
    <location>
        <begin position="134"/>
        <end position="154"/>
    </location>
</feature>
<feature type="transmembrane region" description="Helical" evidence="6">
    <location>
        <begin position="161"/>
        <end position="184"/>
    </location>
</feature>
<feature type="transmembrane region" description="Helical" evidence="6">
    <location>
        <begin position="15"/>
        <end position="38"/>
    </location>
</feature>
<dbReference type="Gene3D" id="1.20.1740.10">
    <property type="entry name" value="Amino acid/polyamine transporter I"/>
    <property type="match status" value="1"/>
</dbReference>
<sequence>MIISKHGLSKSLRQVDILVLSFGAMIGWSWVVLISQLMQRAGSVGAIVATLVAGGVIVIIGMIYAELTAAMPEVGGEHAYSLRAMGKTASFYCTWSIVFAYISVVAFEAVALPSVLTNIFPDMGNGELWRVNGAIVYLDQAMIGALVSILITWINIRGVRIAAIIQGVVVAVIVLSGLALFVGLGAHGDTVNLTPLIVGGGTGILAAMALVPFMMVGFDIIPQAAEEIDLPAKKIGQLLVLSIVMAIVWYLLIELSVGMLLNEEQRSTSELATVDATQAAWGRTGALILLLGGVAGILTSWNGFLLGGSRALFAMAASGMLPRFFAKVHPRYKTPVNAILFIGVLGTLSPFLGRQALIWFVDAGSLGLMVAYIFVCASFLYLRYKEPDMTRPFQAPGGKLLGWFGLGASLMMMSLYFPTMPAALVWPQEWLMVILWFAGGSLVYFYSHKKSKQGFD</sequence>
<dbReference type="RefSeq" id="WP_343861567.1">
    <property type="nucleotide sequence ID" value="NZ_BAAAFD010000010.1"/>
</dbReference>
<feature type="transmembrane region" description="Helical" evidence="6">
    <location>
        <begin position="44"/>
        <end position="65"/>
    </location>
</feature>
<reference evidence="7 8" key="1">
    <citation type="journal article" date="2019" name="Int. J. Syst. Evol. Microbiol.">
        <title>The Global Catalogue of Microorganisms (GCM) 10K type strain sequencing project: providing services to taxonomists for standard genome sequencing and annotation.</title>
        <authorList>
            <consortium name="The Broad Institute Genomics Platform"/>
            <consortium name="The Broad Institute Genome Sequencing Center for Infectious Disease"/>
            <person name="Wu L."/>
            <person name="Ma J."/>
        </authorList>
    </citation>
    <scope>NUCLEOTIDE SEQUENCE [LARGE SCALE GENOMIC DNA]</scope>
    <source>
        <strain evidence="7 8">JCM 15896</strain>
    </source>
</reference>
<dbReference type="Pfam" id="PF13520">
    <property type="entry name" value="AA_permease_2"/>
    <property type="match status" value="1"/>
</dbReference>
<name>A0ABN1LQD9_9ALTE</name>
<keyword evidence="8" id="KW-1185">Reference proteome</keyword>
<keyword evidence="5 6" id="KW-0472">Membrane</keyword>
<keyword evidence="3 6" id="KW-0812">Transmembrane</keyword>
<evidence type="ECO:0000256" key="4">
    <source>
        <dbReference type="ARBA" id="ARBA00022989"/>
    </source>
</evidence>
<keyword evidence="4 6" id="KW-1133">Transmembrane helix</keyword>
<evidence type="ECO:0000313" key="8">
    <source>
        <dbReference type="Proteomes" id="UP001500359"/>
    </source>
</evidence>